<feature type="active site" description="Proton acceptor" evidence="9">
    <location>
        <position position="341"/>
    </location>
</feature>
<evidence type="ECO:0000256" key="4">
    <source>
        <dbReference type="ARBA" id="ARBA00022670"/>
    </source>
</evidence>
<comment type="cofactor">
    <cofactor evidence="11 13">
        <name>Zn(2+)</name>
        <dbReference type="ChEBI" id="CHEBI:29105"/>
    </cofactor>
    <text evidence="11 13">Binds 1 zinc ion per subunit.</text>
</comment>
<dbReference type="InterPro" id="IPR014782">
    <property type="entry name" value="Peptidase_M1_dom"/>
</dbReference>
<dbReference type="InterPro" id="IPR045357">
    <property type="entry name" value="Aminopeptidase_N-like_N"/>
</dbReference>
<feature type="domain" description="Peptidase M1 membrane alanine aminopeptidase" evidence="15">
    <location>
        <begin position="267"/>
        <end position="481"/>
    </location>
</feature>
<feature type="binding site" evidence="10">
    <location>
        <position position="170"/>
    </location>
    <ligand>
        <name>substrate</name>
    </ligand>
</feature>
<keyword evidence="19" id="KW-1185">Reference proteome</keyword>
<dbReference type="AlphaFoldDB" id="A0A7X0B2E4"/>
<feature type="binding site" evidence="10">
    <location>
        <position position="858"/>
    </location>
    <ligand>
        <name>substrate</name>
    </ligand>
</feature>
<gene>
    <name evidence="18" type="ORF">FHS74_004004</name>
</gene>
<feature type="binding site" evidence="11">
    <location>
        <position position="340"/>
    </location>
    <ligand>
        <name>Zn(2+)</name>
        <dbReference type="ChEBI" id="CHEBI:29105"/>
        <note>catalytic</note>
    </ligand>
</feature>
<dbReference type="Gene3D" id="1.25.50.20">
    <property type="match status" value="1"/>
</dbReference>
<evidence type="ECO:0000259" key="17">
    <source>
        <dbReference type="Pfam" id="PF17900"/>
    </source>
</evidence>
<dbReference type="GO" id="GO:0005737">
    <property type="term" value="C:cytoplasm"/>
    <property type="evidence" value="ECO:0007669"/>
    <property type="project" value="TreeGrafter"/>
</dbReference>
<dbReference type="Pfam" id="PF01433">
    <property type="entry name" value="Peptidase_M1"/>
    <property type="match status" value="1"/>
</dbReference>
<proteinExistence type="inferred from homology"/>
<dbReference type="GO" id="GO:0016020">
    <property type="term" value="C:membrane"/>
    <property type="evidence" value="ECO:0007669"/>
    <property type="project" value="TreeGrafter"/>
</dbReference>
<evidence type="ECO:0000256" key="3">
    <source>
        <dbReference type="ARBA" id="ARBA00022438"/>
    </source>
</evidence>
<name>A0A7X0B2E4_9PROT</name>
<evidence type="ECO:0000256" key="10">
    <source>
        <dbReference type="PIRSR" id="PIRSR634016-2"/>
    </source>
</evidence>
<dbReference type="InterPro" id="IPR050344">
    <property type="entry name" value="Peptidase_M1_aminopeptidases"/>
</dbReference>
<dbReference type="InterPro" id="IPR024571">
    <property type="entry name" value="ERAP1-like_C_dom"/>
</dbReference>
<dbReference type="GO" id="GO:0008270">
    <property type="term" value="F:zinc ion binding"/>
    <property type="evidence" value="ECO:0007669"/>
    <property type="project" value="UniProtKB-UniRule"/>
</dbReference>
<feature type="binding site" evidence="10">
    <location>
        <begin position="304"/>
        <end position="308"/>
    </location>
    <ligand>
        <name>substrate</name>
    </ligand>
</feature>
<evidence type="ECO:0000256" key="9">
    <source>
        <dbReference type="PIRSR" id="PIRSR634016-1"/>
    </source>
</evidence>
<feature type="binding site" evidence="11">
    <location>
        <position position="363"/>
    </location>
    <ligand>
        <name>Zn(2+)</name>
        <dbReference type="ChEBI" id="CHEBI:29105"/>
        <note>catalytic</note>
    </ligand>
</feature>
<dbReference type="Gene3D" id="2.60.40.1910">
    <property type="match status" value="1"/>
</dbReference>
<evidence type="ECO:0000259" key="16">
    <source>
        <dbReference type="Pfam" id="PF11838"/>
    </source>
</evidence>
<evidence type="ECO:0000313" key="18">
    <source>
        <dbReference type="EMBL" id="MBB6253435.1"/>
    </source>
</evidence>
<keyword evidence="7 11" id="KW-0862">Zinc</keyword>
<evidence type="ECO:0000256" key="6">
    <source>
        <dbReference type="ARBA" id="ARBA00022801"/>
    </source>
</evidence>
<dbReference type="Gene3D" id="2.60.40.1730">
    <property type="entry name" value="tricorn interacting facor f3 domain"/>
    <property type="match status" value="1"/>
</dbReference>
<dbReference type="GO" id="GO:0006508">
    <property type="term" value="P:proteolysis"/>
    <property type="evidence" value="ECO:0007669"/>
    <property type="project" value="UniProtKB-KW"/>
</dbReference>
<dbReference type="PRINTS" id="PR00756">
    <property type="entry name" value="ALADIPTASE"/>
</dbReference>
<evidence type="ECO:0000313" key="19">
    <source>
        <dbReference type="Proteomes" id="UP000539175"/>
    </source>
</evidence>
<keyword evidence="3 13" id="KW-0031">Aminopeptidase</keyword>
<dbReference type="RefSeq" id="WP_184803945.1">
    <property type="nucleotide sequence ID" value="NZ_JACIIZ010000012.1"/>
</dbReference>
<comment type="similarity">
    <text evidence="2 13">Belongs to the peptidase M1 family.</text>
</comment>
<dbReference type="SUPFAM" id="SSF55486">
    <property type="entry name" value="Metalloproteases ('zincins'), catalytic domain"/>
    <property type="match status" value="1"/>
</dbReference>
<protein>
    <recommendedName>
        <fullName evidence="13">Aminopeptidase</fullName>
        <ecNumber evidence="13">3.4.11.-</ecNumber>
    </recommendedName>
</protein>
<dbReference type="GO" id="GO:0042277">
    <property type="term" value="F:peptide binding"/>
    <property type="evidence" value="ECO:0007669"/>
    <property type="project" value="TreeGrafter"/>
</dbReference>
<dbReference type="EMBL" id="JACIIZ010000012">
    <property type="protein sequence ID" value="MBB6253435.1"/>
    <property type="molecule type" value="Genomic_DNA"/>
</dbReference>
<keyword evidence="4 13" id="KW-0645">Protease</keyword>
<keyword evidence="6 13" id="KW-0378">Hydrolase</keyword>
<feature type="domain" description="Aminopeptidase N-like N-terminal" evidence="17">
    <location>
        <begin position="42"/>
        <end position="233"/>
    </location>
</feature>
<dbReference type="GO" id="GO:0043171">
    <property type="term" value="P:peptide catabolic process"/>
    <property type="evidence" value="ECO:0007669"/>
    <property type="project" value="TreeGrafter"/>
</dbReference>
<dbReference type="SUPFAM" id="SSF63737">
    <property type="entry name" value="Leukotriene A4 hydrolase N-terminal domain"/>
    <property type="match status" value="1"/>
</dbReference>
<dbReference type="Proteomes" id="UP000539175">
    <property type="component" value="Unassembled WGS sequence"/>
</dbReference>
<keyword evidence="8 13" id="KW-0482">Metalloprotease</keyword>
<dbReference type="GO" id="GO:0016285">
    <property type="term" value="F:alanyl aminopeptidase activity"/>
    <property type="evidence" value="ECO:0007669"/>
    <property type="project" value="UniProtKB-EC"/>
</dbReference>
<evidence type="ECO:0000259" key="15">
    <source>
        <dbReference type="Pfam" id="PF01433"/>
    </source>
</evidence>
<evidence type="ECO:0000256" key="14">
    <source>
        <dbReference type="SAM" id="MobiDB-lite"/>
    </source>
</evidence>
<dbReference type="Pfam" id="PF11838">
    <property type="entry name" value="ERAP1_C"/>
    <property type="match status" value="1"/>
</dbReference>
<evidence type="ECO:0000256" key="12">
    <source>
        <dbReference type="PIRSR" id="PIRSR634016-4"/>
    </source>
</evidence>
<accession>A0A7X0B2E4</accession>
<keyword evidence="5 11" id="KW-0479">Metal-binding</keyword>
<organism evidence="18 19">
    <name type="scientific">Nitrospirillum iridis</name>
    <dbReference type="NCBI Taxonomy" id="765888"/>
    <lineage>
        <taxon>Bacteria</taxon>
        <taxon>Pseudomonadati</taxon>
        <taxon>Pseudomonadota</taxon>
        <taxon>Alphaproteobacteria</taxon>
        <taxon>Rhodospirillales</taxon>
        <taxon>Azospirillaceae</taxon>
        <taxon>Nitrospirillum</taxon>
    </lineage>
</organism>
<dbReference type="GO" id="GO:0005615">
    <property type="term" value="C:extracellular space"/>
    <property type="evidence" value="ECO:0007669"/>
    <property type="project" value="TreeGrafter"/>
</dbReference>
<feature type="site" description="Transition state stabilizer" evidence="12">
    <location>
        <position position="425"/>
    </location>
</feature>
<dbReference type="InterPro" id="IPR034016">
    <property type="entry name" value="M1_APN-typ"/>
</dbReference>
<evidence type="ECO:0000256" key="13">
    <source>
        <dbReference type="RuleBase" id="RU364040"/>
    </source>
</evidence>
<evidence type="ECO:0000256" key="8">
    <source>
        <dbReference type="ARBA" id="ARBA00023049"/>
    </source>
</evidence>
<comment type="caution">
    <text evidence="18">The sequence shown here is derived from an EMBL/GenBank/DDBJ whole genome shotgun (WGS) entry which is preliminary data.</text>
</comment>
<feature type="binding site" evidence="11">
    <location>
        <position position="344"/>
    </location>
    <ligand>
        <name>Zn(2+)</name>
        <dbReference type="ChEBI" id="CHEBI:29105"/>
        <note>catalytic</note>
    </ligand>
</feature>
<evidence type="ECO:0000256" key="7">
    <source>
        <dbReference type="ARBA" id="ARBA00022833"/>
    </source>
</evidence>
<reference evidence="18 19" key="1">
    <citation type="submission" date="2020-08" db="EMBL/GenBank/DDBJ databases">
        <title>Genomic Encyclopedia of Type Strains, Phase IV (KMG-IV): sequencing the most valuable type-strain genomes for metagenomic binning, comparative biology and taxonomic classification.</title>
        <authorList>
            <person name="Goeker M."/>
        </authorList>
    </citation>
    <scope>NUCLEOTIDE SEQUENCE [LARGE SCALE GENOMIC DNA]</scope>
    <source>
        <strain evidence="18 19">DSM 22198</strain>
    </source>
</reference>
<dbReference type="PANTHER" id="PTHR11533">
    <property type="entry name" value="PROTEASE M1 ZINC METALLOPROTEASE"/>
    <property type="match status" value="1"/>
</dbReference>
<evidence type="ECO:0000256" key="1">
    <source>
        <dbReference type="ARBA" id="ARBA00000098"/>
    </source>
</evidence>
<dbReference type="FunFam" id="1.10.390.10:FF:000006">
    <property type="entry name" value="Puromycin-sensitive aminopeptidase"/>
    <property type="match status" value="1"/>
</dbReference>
<dbReference type="EC" id="3.4.11.-" evidence="13"/>
<dbReference type="GO" id="GO:0070006">
    <property type="term" value="F:metalloaminopeptidase activity"/>
    <property type="evidence" value="ECO:0007669"/>
    <property type="project" value="TreeGrafter"/>
</dbReference>
<evidence type="ECO:0000256" key="2">
    <source>
        <dbReference type="ARBA" id="ARBA00010136"/>
    </source>
</evidence>
<dbReference type="InterPro" id="IPR042097">
    <property type="entry name" value="Aminopeptidase_N-like_N_sf"/>
</dbReference>
<evidence type="ECO:0000256" key="5">
    <source>
        <dbReference type="ARBA" id="ARBA00022723"/>
    </source>
</evidence>
<comment type="catalytic activity">
    <reaction evidence="1">
        <text>Release of an N-terminal amino acid, Xaa-|-Yaa- from a peptide, amide or arylamide. Xaa is preferably Ala, but may be most amino acids including Pro (slow action). When a terminal hydrophobic residue is followed by a prolyl residue, the two may be released as an intact Xaa-Pro dipeptide.</text>
        <dbReference type="EC" id="3.4.11.2"/>
    </reaction>
</comment>
<dbReference type="InterPro" id="IPR027268">
    <property type="entry name" value="Peptidase_M4/M1_CTD_sf"/>
</dbReference>
<sequence length="926" mass="98019">MPTALTGFKGALQTIVAATATLCLSTTICLAGNGRLPGNISPLHYDLTVIPNVEAGTFAGEVHIDIDVATQTPTVVLNSESLTLDRVTIDGDPAASVTQDKDSQTATLGAAAPLAPGHHTVDIAYRGVIEKTARGLFQLTYTGVDAQGGANGGSKAGAAAPARMLVTQFEAGDARRFLPCWDEPSAKATFTLSVMAPAGQTAVSNMPVKADEAKADGRHLVHFQPTPRMSSYLLFLGVGDVERVTAQAGDVEIGVVVRRGSVDKARFALETATAILARYNDYFGTPYPLPKLDFIAAPGAGGFGAMENWGAIMAFEKDLLLDPALADEAARQRVFQVVAHEMAHQWFGDLVTMAWWDDLWLNEGFASWMEAKAMAALHPDWSPWLVAMPAMEGAKRQDARASTHPVVQPINSVAEADEAFDEITYDKGQAVIRMVEATVGETVFRDGVRRYMKRNAYGNATTRDLWKAVEEAGAKDVLRIATDFVTKPGIPLVTVNATCGAPGGAPKAKAKGRKGAAPATAHAAGGGTEVSLRQARFATEPVTIPDQYHLSDRLWAIPVPLATVGGGTTHALLTALTGKATVPGCGPLLANAGQTGYFRVAYGEPAFKALVDHVDQLAAIDQLGLLYDSAALGEAGQMAMSDSLALIRALRPDADPTVWQQVADYLVDVDAYYESRSQGQDQGGGQTAFRAYARGVLAPVLAHIGWDPQPGQGDKVGLARTALIRALGTVDAPETLTEAERRLAADTTDPTALPPGIRLPVITVVAQHADTATFARLHALASATTDALARRQLYVALGAVRDPALAQRVLDMTLTPEVETTTAPSIIRAVADSNPDLAWRFITAHVDAVEGTLDQMQRYEFFADIARKSSDPARAADLAAYAEAHVPASGRQGIAKASGEIAFRAKVVQDRLPQVDAWLAAQPAAR</sequence>
<dbReference type="InterPro" id="IPR001930">
    <property type="entry name" value="Peptidase_M1"/>
</dbReference>
<dbReference type="CDD" id="cd09601">
    <property type="entry name" value="M1_APN-Q_like"/>
    <property type="match status" value="1"/>
</dbReference>
<feature type="domain" description="ERAP1-like C-terminal" evidence="16">
    <location>
        <begin position="588"/>
        <end position="896"/>
    </location>
</feature>
<evidence type="ECO:0000256" key="11">
    <source>
        <dbReference type="PIRSR" id="PIRSR634016-3"/>
    </source>
</evidence>
<dbReference type="Pfam" id="PF17900">
    <property type="entry name" value="Peptidase_M1_N"/>
    <property type="match status" value="1"/>
</dbReference>
<dbReference type="PANTHER" id="PTHR11533:SF174">
    <property type="entry name" value="PUROMYCIN-SENSITIVE AMINOPEPTIDASE-RELATED"/>
    <property type="match status" value="1"/>
</dbReference>
<feature type="region of interest" description="Disordered" evidence="14">
    <location>
        <begin position="504"/>
        <end position="525"/>
    </location>
</feature>
<dbReference type="Gene3D" id="1.10.390.10">
    <property type="entry name" value="Neutral Protease Domain 2"/>
    <property type="match status" value="1"/>
</dbReference>